<evidence type="ECO:0000313" key="10">
    <source>
        <dbReference type="Proteomes" id="UP001188597"/>
    </source>
</evidence>
<evidence type="ECO:0000259" key="8">
    <source>
        <dbReference type="Pfam" id="PF25597"/>
    </source>
</evidence>
<dbReference type="Pfam" id="PF22936">
    <property type="entry name" value="Pol_BBD"/>
    <property type="match status" value="1"/>
</dbReference>
<evidence type="ECO:0000313" key="9">
    <source>
        <dbReference type="EMBL" id="KAK3030594.1"/>
    </source>
</evidence>
<dbReference type="Gene3D" id="3.30.420.10">
    <property type="entry name" value="Ribonuclease H-like superfamily/Ribonuclease H"/>
    <property type="match status" value="1"/>
</dbReference>
<dbReference type="GO" id="GO:0046872">
    <property type="term" value="F:metal ion binding"/>
    <property type="evidence" value="ECO:0007669"/>
    <property type="project" value="UniProtKB-KW"/>
</dbReference>
<organism evidence="9 10">
    <name type="scientific">Escallonia herrerae</name>
    <dbReference type="NCBI Taxonomy" id="1293975"/>
    <lineage>
        <taxon>Eukaryota</taxon>
        <taxon>Viridiplantae</taxon>
        <taxon>Streptophyta</taxon>
        <taxon>Embryophyta</taxon>
        <taxon>Tracheophyta</taxon>
        <taxon>Spermatophyta</taxon>
        <taxon>Magnoliopsida</taxon>
        <taxon>eudicotyledons</taxon>
        <taxon>Gunneridae</taxon>
        <taxon>Pentapetalae</taxon>
        <taxon>asterids</taxon>
        <taxon>campanulids</taxon>
        <taxon>Escalloniales</taxon>
        <taxon>Escalloniaceae</taxon>
        <taxon>Escallonia</taxon>
    </lineage>
</organism>
<keyword evidence="4" id="KW-0378">Hydrolase</keyword>
<dbReference type="AlphaFoldDB" id="A0AA88WPI6"/>
<dbReference type="InterPro" id="IPR043502">
    <property type="entry name" value="DNA/RNA_pol_sf"/>
</dbReference>
<dbReference type="InterPro" id="IPR039537">
    <property type="entry name" value="Retrotran_Ty1/copia-like"/>
</dbReference>
<dbReference type="PANTHER" id="PTHR42648:SF28">
    <property type="entry name" value="TRANSPOSON-ENCODED PROTEIN WITH RIBONUCLEASE H-LIKE AND RETROVIRUS ZINC FINGER-LIKE DOMAINS"/>
    <property type="match status" value="1"/>
</dbReference>
<dbReference type="SUPFAM" id="SSF56672">
    <property type="entry name" value="DNA/RNA polymerases"/>
    <property type="match status" value="1"/>
</dbReference>
<evidence type="ECO:0000256" key="3">
    <source>
        <dbReference type="ARBA" id="ARBA00022750"/>
    </source>
</evidence>
<evidence type="ECO:0000256" key="1">
    <source>
        <dbReference type="ARBA" id="ARBA00022670"/>
    </source>
</evidence>
<name>A0AA88WPI6_9ASTE</name>
<dbReference type="Pfam" id="PF25597">
    <property type="entry name" value="SH3_retrovirus"/>
    <property type="match status" value="1"/>
</dbReference>
<comment type="caution">
    <text evidence="9">The sequence shown here is derived from an EMBL/GenBank/DDBJ whole genome shotgun (WGS) entry which is preliminary data.</text>
</comment>
<keyword evidence="2" id="KW-0479">Metal-binding</keyword>
<dbReference type="InterPro" id="IPR057670">
    <property type="entry name" value="SH3_retrovirus"/>
</dbReference>
<evidence type="ECO:0008006" key="11">
    <source>
        <dbReference type="Google" id="ProtNLM"/>
    </source>
</evidence>
<sequence length="671" mass="75448">MTDDVEKLQNLSDYKGSHVVVTANNSKLLIAHVGSAIVSPQSSDDEVPLQNVYHVPGMKKNLLLVEQLTSSGHFVLFGPHDVKVYRDLEIIEEPVMKGQRLESDYVLSAKTAYVDKARRNETADLWHMRLCHVSYSKLNVMMKKSMLKGLPQIEVRIDTVCAGCQYGKAHQLSFEESKFKAKEPLELIHSDVIGPARQASIGGMKYMVTFIDDFSSSQISFENAGYTISSQALAHHSNGVAERKNRHLAKICRSILLAKNVPGRFWAKAMRTATFVINRLPQQRLSFLSPFEKIWSTKPTVSYFKVFGCVCYVFVPDHLRSKMDKKAVRCIFVGYDNQRKGWRCCDPVTRKCYTSRNVVFDEASSWWSSDKEVLPDSNVFKEALESSQIHLSLYEVDGTVDEGNAEEDVAQNPWQTGVYQQPSEEGDSSGVETPLLRRSTRMKKPNPNGYSVAPADSSLFVTAIGRKLAIVLVYVDDLILTGDCEEEILQTKENLSIHFLMKELGQLNHFLGLEIDRSEEGIFLYQQNYSKDLLKKFGMLNCKPISTPMEPNAKMCAHEGKDLKEETIRYMKNPKKLHLEAVRGILRYVKGTLDYGIIYKKGGDCKLVGFCDADYAESRSFFEPYLLVSSALREMASCSAVGALSYLQGSWAGSKLCSKPIGPNLLWFGAV</sequence>
<dbReference type="InterPro" id="IPR012337">
    <property type="entry name" value="RNaseH-like_sf"/>
</dbReference>
<dbReference type="GO" id="GO:0003676">
    <property type="term" value="F:nucleic acid binding"/>
    <property type="evidence" value="ECO:0007669"/>
    <property type="project" value="InterPro"/>
</dbReference>
<evidence type="ECO:0000259" key="6">
    <source>
        <dbReference type="Pfam" id="PF13976"/>
    </source>
</evidence>
<evidence type="ECO:0000259" key="7">
    <source>
        <dbReference type="Pfam" id="PF22936"/>
    </source>
</evidence>
<keyword evidence="1" id="KW-0645">Protease</keyword>
<accession>A0AA88WPI6</accession>
<evidence type="ECO:0000256" key="2">
    <source>
        <dbReference type="ARBA" id="ARBA00022723"/>
    </source>
</evidence>
<dbReference type="SUPFAM" id="SSF53098">
    <property type="entry name" value="Ribonuclease H-like"/>
    <property type="match status" value="1"/>
</dbReference>
<dbReference type="InterPro" id="IPR054722">
    <property type="entry name" value="PolX-like_BBD"/>
</dbReference>
<dbReference type="InterPro" id="IPR025724">
    <property type="entry name" value="GAG-pre-integrase_dom"/>
</dbReference>
<dbReference type="Proteomes" id="UP001188597">
    <property type="component" value="Unassembled WGS sequence"/>
</dbReference>
<gene>
    <name evidence="9" type="ORF">RJ639_039680</name>
</gene>
<dbReference type="InterPro" id="IPR036397">
    <property type="entry name" value="RNaseH_sf"/>
</dbReference>
<dbReference type="Pfam" id="PF13976">
    <property type="entry name" value="gag_pre-integrs"/>
    <property type="match status" value="1"/>
</dbReference>
<dbReference type="GO" id="GO:0006508">
    <property type="term" value="P:proteolysis"/>
    <property type="evidence" value="ECO:0007669"/>
    <property type="project" value="UniProtKB-KW"/>
</dbReference>
<dbReference type="InterPro" id="IPR013103">
    <property type="entry name" value="RVT_2"/>
</dbReference>
<dbReference type="PANTHER" id="PTHR42648">
    <property type="entry name" value="TRANSPOSASE, PUTATIVE-RELATED"/>
    <property type="match status" value="1"/>
</dbReference>
<dbReference type="Pfam" id="PF07727">
    <property type="entry name" value="RVT_2"/>
    <property type="match status" value="1"/>
</dbReference>
<evidence type="ECO:0000256" key="4">
    <source>
        <dbReference type="ARBA" id="ARBA00022801"/>
    </source>
</evidence>
<dbReference type="GO" id="GO:0004190">
    <property type="term" value="F:aspartic-type endopeptidase activity"/>
    <property type="evidence" value="ECO:0007669"/>
    <property type="project" value="UniProtKB-KW"/>
</dbReference>
<feature type="domain" description="Reverse transcriptase Ty1/copia-type" evidence="5">
    <location>
        <begin position="451"/>
        <end position="550"/>
    </location>
</feature>
<protein>
    <recommendedName>
        <fullName evidence="11">Polyprotein</fullName>
    </recommendedName>
</protein>
<reference evidence="9" key="1">
    <citation type="submission" date="2022-12" db="EMBL/GenBank/DDBJ databases">
        <title>Draft genome assemblies for two species of Escallonia (Escalloniales).</title>
        <authorList>
            <person name="Chanderbali A."/>
            <person name="Dervinis C."/>
            <person name="Anghel I."/>
            <person name="Soltis D."/>
            <person name="Soltis P."/>
            <person name="Zapata F."/>
        </authorList>
    </citation>
    <scope>NUCLEOTIDE SEQUENCE</scope>
    <source>
        <strain evidence="9">UCBG64.0493</strain>
        <tissue evidence="9">Leaf</tissue>
    </source>
</reference>
<feature type="domain" description="Retrovirus-related Pol polyprotein from transposon TNT 1-94-like beta-barrel" evidence="7">
    <location>
        <begin position="1"/>
        <end position="72"/>
    </location>
</feature>
<keyword evidence="3" id="KW-0064">Aspartyl protease</keyword>
<evidence type="ECO:0000259" key="5">
    <source>
        <dbReference type="Pfam" id="PF07727"/>
    </source>
</evidence>
<keyword evidence="10" id="KW-1185">Reference proteome</keyword>
<proteinExistence type="predicted"/>
<feature type="domain" description="GAG-pre-integrase" evidence="6">
    <location>
        <begin position="117"/>
        <end position="168"/>
    </location>
</feature>
<feature type="domain" description="Retroviral polymerase SH3-like" evidence="8">
    <location>
        <begin position="309"/>
        <end position="366"/>
    </location>
</feature>
<dbReference type="EMBL" id="JAVXUP010000334">
    <property type="protein sequence ID" value="KAK3030594.1"/>
    <property type="molecule type" value="Genomic_DNA"/>
</dbReference>